<name>A0A286U2H5_9BACT</name>
<sequence>MDYEELYVKYQTLLNENFGLKAEIKRLKALLSISKPQKEVASEINTESSSDQISNHHNNIKALHPILHNFSEDKDKVNLFMSLFRSRDDVFAKRWQSKAGKSGYSPVCLNEWEPGVCYKPKVKCSECSHKSYAKFDEKIVEEHLRGNIVVGIYPLCIDEMCYFLAIDFDDTGWQKDISVLRNVCDEFEIPYAIERSRSGNGAHAWFFFENQISSALARKFGTALLTCSMNKRHEIKFKSYDRLFPNQDIMPKGGLGNLIALPLQMAARKNGNTVFIDDNFEPYADQWKFLGGIVKLSEDNVDALITRTCKRNELGELRKDDDELQRPWPTARIRLSKHDFPKKIVIIKSNMVYIPKNGFSQKTLNTLKRLAAFKNPDFYKAQAMRMPTYNKPRVISCCEDLERYLCLPRGCQEEIHSLLSKSNIDVTWIDETNHGRNIDVEFNGTLRNEQQEVIDELLNHDTGVLSATTAFGKTVVAAKLIAARKRNTLILVHRQQLLLQWIARLSEFLRINEELPVQEKKRGRRKKRGLIGQIGAGKDSLSSIIDVAIIQSLNSTGKVKECVKNYGMVIVDECHHVPAFSFEQILKKVNAKFVYGLTATPTRKDGHHPIIFMHCGAERFRVDAKKQAEKRPFDHYVVPRFTSFRIPINENSKELTIQELYTEITVDEIRNQLIVDDVFNSYENGRNSLVLSERTAHVMLLAKRLKERVPEVLTLMGGMGTKKTKEILTKISAIPTDKQLTLVASGKFVGEGFDEPRLDTLFLSMPISWKGTLQQYAGRLHRLYDKKNDVQIYDYVDTHVRMLEKMYGKRLNGYASIGYKVKGENIGTEPSDIIFDKNSFLPIYRNDILSASIEIVIVSPFVTYKRVTQMLQYFNNIVNKQVKITVVTRPSEDFKDTRIPALEQIFEVLKGVGIKVILKSNIHQKFAIIDQKTVWYGSINLLSFGSAEESIMRLVSNNIAYELIKSIEI</sequence>
<feature type="domain" description="Helicase ATP-binding" evidence="2">
    <location>
        <begin position="454"/>
        <end position="619"/>
    </location>
</feature>
<dbReference type="Pfam" id="PF13091">
    <property type="entry name" value="PLDc_2"/>
    <property type="match status" value="1"/>
</dbReference>
<dbReference type="Proteomes" id="UP000218542">
    <property type="component" value="Unassembled WGS sequence"/>
</dbReference>
<evidence type="ECO:0000259" key="2">
    <source>
        <dbReference type="PROSITE" id="PS51192"/>
    </source>
</evidence>
<dbReference type="GO" id="GO:0003677">
    <property type="term" value="F:DNA binding"/>
    <property type="evidence" value="ECO:0007669"/>
    <property type="project" value="InterPro"/>
</dbReference>
<proteinExistence type="predicted"/>
<dbReference type="PANTHER" id="PTHR47396">
    <property type="entry name" value="TYPE I RESTRICTION ENZYME ECOKI R PROTEIN"/>
    <property type="match status" value="1"/>
</dbReference>
<dbReference type="Pfam" id="PF04851">
    <property type="entry name" value="ResIII"/>
    <property type="match status" value="1"/>
</dbReference>
<dbReference type="InterPro" id="IPR025202">
    <property type="entry name" value="PLD-like_dom"/>
</dbReference>
<evidence type="ECO:0000313" key="3">
    <source>
        <dbReference type="EMBL" id="GAX62338.1"/>
    </source>
</evidence>
<dbReference type="InterPro" id="IPR006935">
    <property type="entry name" value="Helicase/UvrB_N"/>
</dbReference>
<dbReference type="InterPro" id="IPR027417">
    <property type="entry name" value="P-loop_NTPase"/>
</dbReference>
<dbReference type="OrthoDB" id="9807155at2"/>
<dbReference type="Gene3D" id="3.30.870.10">
    <property type="entry name" value="Endonuclease Chain A"/>
    <property type="match status" value="1"/>
</dbReference>
<dbReference type="PROSITE" id="PS51192">
    <property type="entry name" value="HELICASE_ATP_BIND_1"/>
    <property type="match status" value="1"/>
</dbReference>
<dbReference type="GO" id="GO:0006793">
    <property type="term" value="P:phosphorus metabolic process"/>
    <property type="evidence" value="ECO:0007669"/>
    <property type="project" value="UniProtKB-ARBA"/>
</dbReference>
<dbReference type="CDD" id="cd17926">
    <property type="entry name" value="DEXHc_RE"/>
    <property type="match status" value="1"/>
</dbReference>
<evidence type="ECO:0000313" key="4">
    <source>
        <dbReference type="Proteomes" id="UP000218542"/>
    </source>
</evidence>
<dbReference type="InterPro" id="IPR050742">
    <property type="entry name" value="Helicase_Restrict-Modif_Enz"/>
</dbReference>
<dbReference type="GO" id="GO:0016787">
    <property type="term" value="F:hydrolase activity"/>
    <property type="evidence" value="ECO:0007669"/>
    <property type="project" value="InterPro"/>
</dbReference>
<accession>A0A286U2H5</accession>
<dbReference type="GO" id="GO:0005829">
    <property type="term" value="C:cytosol"/>
    <property type="evidence" value="ECO:0007669"/>
    <property type="project" value="TreeGrafter"/>
</dbReference>
<dbReference type="InterPro" id="IPR054347">
    <property type="entry name" value="TOTE_primase"/>
</dbReference>
<dbReference type="PANTHER" id="PTHR47396:SF1">
    <property type="entry name" value="ATP-DEPENDENT HELICASE IRC3-RELATED"/>
    <property type="match status" value="1"/>
</dbReference>
<dbReference type="PROSITE" id="PS50035">
    <property type="entry name" value="PLD"/>
    <property type="match status" value="1"/>
</dbReference>
<feature type="domain" description="PLD phosphodiesterase" evidence="1">
    <location>
        <begin position="918"/>
        <end position="941"/>
    </location>
</feature>
<reference evidence="4" key="1">
    <citation type="journal article" date="2017" name="Environ. Microbiol. Rep.">
        <title>Genetic Diversity of Marine Anaerobic Ammonium-Oxidizing Bacteria as Revealed by Genomic and Proteomic Analyses of 'Candidatus Scalindua japonica'.</title>
        <authorList>
            <person name="Oshiki M."/>
            <person name="Mizuto K."/>
            <person name="Kimura Z."/>
            <person name="Kindaichi T."/>
            <person name="Satoh H."/>
            <person name="Okabe S."/>
        </authorList>
    </citation>
    <scope>NUCLEOTIDE SEQUENCE [LARGE SCALE GENOMIC DNA]</scope>
    <source>
        <strain evidence="4">husup-a2</strain>
    </source>
</reference>
<dbReference type="InterPro" id="IPR001736">
    <property type="entry name" value="PLipase_D/transphosphatidylase"/>
</dbReference>
<organism evidence="3 4">
    <name type="scientific">Candidatus Scalindua japonica</name>
    <dbReference type="NCBI Taxonomy" id="1284222"/>
    <lineage>
        <taxon>Bacteria</taxon>
        <taxon>Pseudomonadati</taxon>
        <taxon>Planctomycetota</taxon>
        <taxon>Candidatus Brocadiia</taxon>
        <taxon>Candidatus Brocadiales</taxon>
        <taxon>Candidatus Scalinduaceae</taxon>
        <taxon>Candidatus Scalindua</taxon>
    </lineage>
</organism>
<comment type="caution">
    <text evidence="3">The sequence shown here is derived from an EMBL/GenBank/DDBJ whole genome shotgun (WGS) entry which is preliminary data.</text>
</comment>
<gene>
    <name evidence="3" type="ORF">SCALIN_C29_0122</name>
</gene>
<dbReference type="CDD" id="cd09126">
    <property type="entry name" value="PLDc_C_DEXD_like"/>
    <property type="match status" value="1"/>
</dbReference>
<dbReference type="Gene3D" id="3.40.50.300">
    <property type="entry name" value="P-loop containing nucleotide triphosphate hydrolases"/>
    <property type="match status" value="2"/>
</dbReference>
<dbReference type="RefSeq" id="WP_096895718.1">
    <property type="nucleotide sequence ID" value="NZ_BAOS01000029.1"/>
</dbReference>
<dbReference type="SUPFAM" id="SSF52540">
    <property type="entry name" value="P-loop containing nucleoside triphosphate hydrolases"/>
    <property type="match status" value="2"/>
</dbReference>
<dbReference type="AlphaFoldDB" id="A0A286U2H5"/>
<keyword evidence="4" id="KW-1185">Reference proteome</keyword>
<evidence type="ECO:0000259" key="1">
    <source>
        <dbReference type="PROSITE" id="PS50035"/>
    </source>
</evidence>
<dbReference type="EMBL" id="BAOS01000029">
    <property type="protein sequence ID" value="GAX62338.1"/>
    <property type="molecule type" value="Genomic_DNA"/>
</dbReference>
<dbReference type="SUPFAM" id="SSF56024">
    <property type="entry name" value="Phospholipase D/nuclease"/>
    <property type="match status" value="1"/>
</dbReference>
<dbReference type="SMART" id="SM00487">
    <property type="entry name" value="DEXDc"/>
    <property type="match status" value="1"/>
</dbReference>
<protein>
    <submittedName>
        <fullName evidence="3">Type III restriction protein res subunit</fullName>
    </submittedName>
</protein>
<dbReference type="CDD" id="cd18785">
    <property type="entry name" value="SF2_C"/>
    <property type="match status" value="1"/>
</dbReference>
<dbReference type="GO" id="GO:0005524">
    <property type="term" value="F:ATP binding"/>
    <property type="evidence" value="ECO:0007669"/>
    <property type="project" value="InterPro"/>
</dbReference>
<dbReference type="Pfam" id="PF22548">
    <property type="entry name" value="AEP-TOTE"/>
    <property type="match status" value="1"/>
</dbReference>
<dbReference type="InterPro" id="IPR014001">
    <property type="entry name" value="Helicase_ATP-bd"/>
</dbReference>